<dbReference type="GO" id="GO:0004860">
    <property type="term" value="F:protein kinase inhibitor activity"/>
    <property type="evidence" value="ECO:0007669"/>
    <property type="project" value="UniProtKB-KW"/>
</dbReference>
<dbReference type="PANTHER" id="PTHR33142:SF15">
    <property type="entry name" value="CYCLIN-DEPENDENT PROTEIN KINASE INHIBITOR SMR4"/>
    <property type="match status" value="1"/>
</dbReference>
<proteinExistence type="predicted"/>
<evidence type="ECO:0000313" key="5">
    <source>
        <dbReference type="EMBL" id="KAG6697405.1"/>
    </source>
</evidence>
<dbReference type="AlphaFoldDB" id="A0A8T1PK06"/>
<dbReference type="GO" id="GO:0032875">
    <property type="term" value="P:regulation of DNA endoreduplication"/>
    <property type="evidence" value="ECO:0007669"/>
    <property type="project" value="InterPro"/>
</dbReference>
<dbReference type="EMBL" id="CM031817">
    <property type="protein sequence ID" value="KAG6643215.1"/>
    <property type="molecule type" value="Genomic_DNA"/>
</dbReference>
<accession>A0A8T1PK06</accession>
<feature type="region of interest" description="Disordered" evidence="3">
    <location>
        <begin position="22"/>
        <end position="53"/>
    </location>
</feature>
<dbReference type="Proteomes" id="UP000811246">
    <property type="component" value="Chromosome 9"/>
</dbReference>
<evidence type="ECO:0000313" key="4">
    <source>
        <dbReference type="EMBL" id="KAG6643215.1"/>
    </source>
</evidence>
<name>A0A8T1PK06_CARIL</name>
<keyword evidence="2" id="KW-0131">Cell cycle</keyword>
<evidence type="ECO:0000256" key="2">
    <source>
        <dbReference type="ARBA" id="ARBA00023306"/>
    </source>
</evidence>
<evidence type="ECO:0000256" key="1">
    <source>
        <dbReference type="ARBA" id="ARBA00023013"/>
    </source>
</evidence>
<dbReference type="Proteomes" id="UP000811609">
    <property type="component" value="Chromosome 9"/>
</dbReference>
<dbReference type="GO" id="GO:0005634">
    <property type="term" value="C:nucleus"/>
    <property type="evidence" value="ECO:0007669"/>
    <property type="project" value="TreeGrafter"/>
</dbReference>
<dbReference type="OrthoDB" id="650965at2759"/>
<gene>
    <name evidence="4" type="ORF">CIPAW_09G194900</name>
    <name evidence="5" type="ORF">I3842_09G196700</name>
</gene>
<dbReference type="EMBL" id="CM031833">
    <property type="protein sequence ID" value="KAG6697405.1"/>
    <property type="molecule type" value="Genomic_DNA"/>
</dbReference>
<keyword evidence="6" id="KW-1185">Reference proteome</keyword>
<comment type="caution">
    <text evidence="4">The sequence shown here is derived from an EMBL/GenBank/DDBJ whole genome shotgun (WGS) entry which is preliminary data.</text>
</comment>
<reference evidence="5" key="2">
    <citation type="submission" date="2021-01" db="EMBL/GenBank/DDBJ databases">
        <authorList>
            <person name="Lovell J.T."/>
            <person name="Bentley N."/>
            <person name="Bhattarai G."/>
            <person name="Jenkins J.W."/>
            <person name="Sreedasyam A."/>
            <person name="Alarcon Y."/>
            <person name="Bock C."/>
            <person name="Boston L."/>
            <person name="Carlson J."/>
            <person name="Cervantes K."/>
            <person name="Clermont K."/>
            <person name="Krom N."/>
            <person name="Kubenka K."/>
            <person name="Mamidi S."/>
            <person name="Mattison C."/>
            <person name="Monteros M."/>
            <person name="Pisani C."/>
            <person name="Plott C."/>
            <person name="Rajasekar S."/>
            <person name="Rhein H.S."/>
            <person name="Rohla C."/>
            <person name="Song M."/>
            <person name="Hilaire R.S."/>
            <person name="Shu S."/>
            <person name="Wells L."/>
            <person name="Wang X."/>
            <person name="Webber J."/>
            <person name="Heerema R.J."/>
            <person name="Klein P."/>
            <person name="Conner P."/>
            <person name="Grauke L."/>
            <person name="Grimwood J."/>
            <person name="Schmutz J."/>
            <person name="Randall J.J."/>
        </authorList>
    </citation>
    <scope>NUCLEOTIDE SEQUENCE</scope>
    <source>
        <tissue evidence="5">Leaf</tissue>
    </source>
</reference>
<evidence type="ECO:0000256" key="3">
    <source>
        <dbReference type="SAM" id="MobiDB-lite"/>
    </source>
</evidence>
<dbReference type="PANTHER" id="PTHR33142">
    <property type="entry name" value="CYCLIN-DEPENDENT PROTEIN KINASE INHIBITOR SMR13"/>
    <property type="match status" value="1"/>
</dbReference>
<keyword evidence="1" id="KW-0649">Protein kinase inhibitor</keyword>
<organism evidence="4 6">
    <name type="scientific">Carya illinoinensis</name>
    <name type="common">Pecan</name>
    <dbReference type="NCBI Taxonomy" id="32201"/>
    <lineage>
        <taxon>Eukaryota</taxon>
        <taxon>Viridiplantae</taxon>
        <taxon>Streptophyta</taxon>
        <taxon>Embryophyta</taxon>
        <taxon>Tracheophyta</taxon>
        <taxon>Spermatophyta</taxon>
        <taxon>Magnoliopsida</taxon>
        <taxon>eudicotyledons</taxon>
        <taxon>Gunneridae</taxon>
        <taxon>Pentapetalae</taxon>
        <taxon>rosids</taxon>
        <taxon>fabids</taxon>
        <taxon>Fagales</taxon>
        <taxon>Juglandaceae</taxon>
        <taxon>Carya</taxon>
    </lineage>
</organism>
<sequence length="64" mass="7053">MEVDERSEDGCMTPRQSQYQIPAISVCPPPPKKKSASRTMQDPPKNGYFQPPDLDSLFAAIVAS</sequence>
<reference evidence="4" key="1">
    <citation type="submission" date="2020-12" db="EMBL/GenBank/DDBJ databases">
        <title>WGS assembly of Carya illinoinensis cv. Pawnee.</title>
        <authorList>
            <person name="Platts A."/>
            <person name="Shu S."/>
            <person name="Wright S."/>
            <person name="Barry K."/>
            <person name="Edger P."/>
            <person name="Pires J.C."/>
            <person name="Schmutz J."/>
        </authorList>
    </citation>
    <scope>NUCLEOTIDE SEQUENCE</scope>
    <source>
        <tissue evidence="4">Leaf</tissue>
    </source>
</reference>
<protein>
    <submittedName>
        <fullName evidence="4">Uncharacterized protein</fullName>
    </submittedName>
</protein>
<evidence type="ECO:0000313" key="6">
    <source>
        <dbReference type="Proteomes" id="UP000811609"/>
    </source>
</evidence>
<dbReference type="InterPro" id="IPR040389">
    <property type="entry name" value="SMR"/>
</dbReference>